<keyword evidence="2" id="KW-1185">Reference proteome</keyword>
<organism evidence="1 2">
    <name type="scientific">Intestinibaculum porci</name>
    <dbReference type="NCBI Taxonomy" id="2487118"/>
    <lineage>
        <taxon>Bacteria</taxon>
        <taxon>Bacillati</taxon>
        <taxon>Bacillota</taxon>
        <taxon>Erysipelotrichia</taxon>
        <taxon>Erysipelotrichales</taxon>
        <taxon>Erysipelotrichaceae</taxon>
        <taxon>Intestinibaculum</taxon>
    </lineage>
</organism>
<gene>
    <name evidence="1" type="ORF">SG0102_18810</name>
</gene>
<name>A0A3G9J6Y9_9FIRM</name>
<dbReference type="KEGG" id="ebm:SG0102_18810"/>
<accession>A0A3G9J6Y9</accession>
<sequence length="103" mass="12250">MLYSLSFSFDIHTKDESTYTCYLTREYYYLNCDLKSRPVIIIDNIYGEVFVVKCIQSPERDAVNKRIIYSQTNNMEVSTLISRAISEISMYFPMAFDFEEKEY</sequence>
<evidence type="ECO:0000313" key="2">
    <source>
        <dbReference type="Proteomes" id="UP000268059"/>
    </source>
</evidence>
<proteinExistence type="predicted"/>
<reference evidence="1 2" key="1">
    <citation type="submission" date="2018-11" db="EMBL/GenBank/DDBJ databases">
        <title>Novel Erysipelotrichaceae bacterium isolated from small intestine of a swine.</title>
        <authorList>
            <person name="Kim J.S."/>
            <person name="Choe H."/>
            <person name="Lee Y.R."/>
            <person name="Kim K.M."/>
            <person name="Park D.S."/>
        </authorList>
    </citation>
    <scope>NUCLEOTIDE SEQUENCE [LARGE SCALE GENOMIC DNA]</scope>
    <source>
        <strain evidence="1 2">SG0102</strain>
    </source>
</reference>
<evidence type="ECO:0000313" key="1">
    <source>
        <dbReference type="EMBL" id="BBH26947.1"/>
    </source>
</evidence>
<dbReference type="InParanoid" id="A0A3G9J6Y9"/>
<dbReference type="Proteomes" id="UP000268059">
    <property type="component" value="Chromosome"/>
</dbReference>
<dbReference type="EMBL" id="AP019309">
    <property type="protein sequence ID" value="BBH26947.1"/>
    <property type="molecule type" value="Genomic_DNA"/>
</dbReference>
<dbReference type="AlphaFoldDB" id="A0A3G9J6Y9"/>
<protein>
    <submittedName>
        <fullName evidence="1">Uncharacterized protein</fullName>
    </submittedName>
</protein>